<protein>
    <submittedName>
        <fullName evidence="2">Uncharacterized protein</fullName>
    </submittedName>
</protein>
<sequence>MKSQFFSLIIFLAFFLCILAAPPACAPGVRCPPGGMWGQWATFGSTKCTMDCGGCGVLFQTRTCMSSQISGCPCTGDASRYIPCNMQVCKYPAQKSCCPPYLPMVLDGVYTCGPLPKTMRDPGASCCPVGGLWSDYAGYERQGSRWVRTRKCLSAAIDCPCTGDSTESSSNCPCPQPTPDEAKQCTAIPNATPFYFLNLTINHDQCTAALNMVGHNKDPAKSYCNKPTINYPRSFNYVALLIMKEVNGGCVSDDVFDCDNNENTIKHMDATFTCDTNSLKWVYDFTGKQISSYIQGIYKTQT</sequence>
<reference evidence="3" key="1">
    <citation type="submission" date="2011-07" db="EMBL/GenBank/DDBJ databases">
        <authorList>
            <consortium name="Caenorhabditis brenneri Sequencing and Analysis Consortium"/>
            <person name="Wilson R.K."/>
        </authorList>
    </citation>
    <scope>NUCLEOTIDE SEQUENCE [LARGE SCALE GENOMIC DNA]</scope>
    <source>
        <strain evidence="3">PB2801</strain>
    </source>
</reference>
<dbReference type="eggNOG" id="ENOG502THCF">
    <property type="taxonomic scope" value="Eukaryota"/>
</dbReference>
<dbReference type="PROSITE" id="PS50092">
    <property type="entry name" value="TSP1"/>
    <property type="match status" value="1"/>
</dbReference>
<keyword evidence="1" id="KW-0732">Signal</keyword>
<dbReference type="HOGENOM" id="CLU_074198_0_0_1"/>
<dbReference type="InterPro" id="IPR000884">
    <property type="entry name" value="TSP1_rpt"/>
</dbReference>
<name>G0NA77_CAEBE</name>
<dbReference type="InParanoid" id="G0NA77"/>
<dbReference type="SUPFAM" id="SSF82895">
    <property type="entry name" value="TSP-1 type 1 repeat"/>
    <property type="match status" value="1"/>
</dbReference>
<feature type="signal peptide" evidence="1">
    <location>
        <begin position="1"/>
        <end position="20"/>
    </location>
</feature>
<dbReference type="PANTHER" id="PTHR31936:SF7">
    <property type="entry name" value="SHK DOMAIN-CONTAINING PROTEIN"/>
    <property type="match status" value="1"/>
</dbReference>
<accession>G0NA77</accession>
<evidence type="ECO:0000313" key="3">
    <source>
        <dbReference type="Proteomes" id="UP000008068"/>
    </source>
</evidence>
<evidence type="ECO:0000256" key="1">
    <source>
        <dbReference type="SAM" id="SignalP"/>
    </source>
</evidence>
<dbReference type="InterPro" id="IPR036383">
    <property type="entry name" value="TSP1_rpt_sf"/>
</dbReference>
<gene>
    <name evidence="2" type="ORF">CAEBREN_30097</name>
</gene>
<organism evidence="3">
    <name type="scientific">Caenorhabditis brenneri</name>
    <name type="common">Nematode worm</name>
    <dbReference type="NCBI Taxonomy" id="135651"/>
    <lineage>
        <taxon>Eukaryota</taxon>
        <taxon>Metazoa</taxon>
        <taxon>Ecdysozoa</taxon>
        <taxon>Nematoda</taxon>
        <taxon>Chromadorea</taxon>
        <taxon>Rhabditida</taxon>
        <taxon>Rhabditina</taxon>
        <taxon>Rhabditomorpha</taxon>
        <taxon>Rhabditoidea</taxon>
        <taxon>Rhabditidae</taxon>
        <taxon>Peloderinae</taxon>
        <taxon>Caenorhabditis</taxon>
    </lineage>
</organism>
<dbReference type="STRING" id="135651.G0NA77"/>
<keyword evidence="3" id="KW-1185">Reference proteome</keyword>
<dbReference type="OrthoDB" id="5821553at2759"/>
<dbReference type="Proteomes" id="UP000008068">
    <property type="component" value="Unassembled WGS sequence"/>
</dbReference>
<dbReference type="AlphaFoldDB" id="G0NA77"/>
<proteinExistence type="predicted"/>
<feature type="chain" id="PRO_5003405448" evidence="1">
    <location>
        <begin position="21"/>
        <end position="302"/>
    </location>
</feature>
<evidence type="ECO:0000313" key="2">
    <source>
        <dbReference type="EMBL" id="EGT55926.1"/>
    </source>
</evidence>
<dbReference type="PANTHER" id="PTHR31936">
    <property type="entry name" value="PROTEIN CBG18744"/>
    <property type="match status" value="1"/>
</dbReference>
<dbReference type="EMBL" id="GL379853">
    <property type="protein sequence ID" value="EGT55926.1"/>
    <property type="molecule type" value="Genomic_DNA"/>
</dbReference>